<accession>A0ACB9M7V8</accession>
<comment type="caution">
    <text evidence="1">The sequence shown here is derived from an EMBL/GenBank/DDBJ whole genome shotgun (WGS) entry which is preliminary data.</text>
</comment>
<sequence length="131" mass="14436">MALILLFLLLLLPPQFLCELEDTSLSEAAVDTDAKCATCPCMEPCKQQPSHPPPPPPPPPRTIYCSPMATVTTPPPPRFVYVTSLPGSLYTSNMGGWYYYYSGDDRGYKVNKVLILVGIFAQGIIIASIWR</sequence>
<dbReference type="Proteomes" id="UP001057402">
    <property type="component" value="Chromosome 10"/>
</dbReference>
<name>A0ACB9M7V8_9MYRT</name>
<proteinExistence type="predicted"/>
<organism evidence="1 2">
    <name type="scientific">Melastoma candidum</name>
    <dbReference type="NCBI Taxonomy" id="119954"/>
    <lineage>
        <taxon>Eukaryota</taxon>
        <taxon>Viridiplantae</taxon>
        <taxon>Streptophyta</taxon>
        <taxon>Embryophyta</taxon>
        <taxon>Tracheophyta</taxon>
        <taxon>Spermatophyta</taxon>
        <taxon>Magnoliopsida</taxon>
        <taxon>eudicotyledons</taxon>
        <taxon>Gunneridae</taxon>
        <taxon>Pentapetalae</taxon>
        <taxon>rosids</taxon>
        <taxon>malvids</taxon>
        <taxon>Myrtales</taxon>
        <taxon>Melastomataceae</taxon>
        <taxon>Melastomatoideae</taxon>
        <taxon>Melastomateae</taxon>
        <taxon>Melastoma</taxon>
    </lineage>
</organism>
<keyword evidence="2" id="KW-1185">Reference proteome</keyword>
<gene>
    <name evidence="1" type="ORF">MLD38_033798</name>
</gene>
<reference evidence="2" key="1">
    <citation type="journal article" date="2023" name="Front. Plant Sci.">
        <title>Chromosomal-level genome assembly of Melastoma candidum provides insights into trichome evolution.</title>
        <authorList>
            <person name="Zhong Y."/>
            <person name="Wu W."/>
            <person name="Sun C."/>
            <person name="Zou P."/>
            <person name="Liu Y."/>
            <person name="Dai S."/>
            <person name="Zhou R."/>
        </authorList>
    </citation>
    <scope>NUCLEOTIDE SEQUENCE [LARGE SCALE GENOMIC DNA]</scope>
</reference>
<dbReference type="EMBL" id="CM042889">
    <property type="protein sequence ID" value="KAI4320302.1"/>
    <property type="molecule type" value="Genomic_DNA"/>
</dbReference>
<evidence type="ECO:0000313" key="2">
    <source>
        <dbReference type="Proteomes" id="UP001057402"/>
    </source>
</evidence>
<protein>
    <submittedName>
        <fullName evidence="1">Uncharacterized protein</fullName>
    </submittedName>
</protein>
<evidence type="ECO:0000313" key="1">
    <source>
        <dbReference type="EMBL" id="KAI4320302.1"/>
    </source>
</evidence>